<comment type="function">
    <text evidence="11">DNA-dependent RNA polymerase catalyzes the transcription of DNA into RNA using the four ribonucleoside triphosphates as substrates.</text>
</comment>
<dbReference type="CDD" id="cd06928">
    <property type="entry name" value="RNAP_alpha_NTD"/>
    <property type="match status" value="1"/>
</dbReference>
<dbReference type="Pfam" id="PF01000">
    <property type="entry name" value="RNA_pol_A_bac"/>
    <property type="match status" value="1"/>
</dbReference>
<dbReference type="FunFam" id="2.170.120.12:FF:000001">
    <property type="entry name" value="DNA-directed RNA polymerase subunit alpha"/>
    <property type="match status" value="1"/>
</dbReference>
<evidence type="ECO:0000313" key="14">
    <source>
        <dbReference type="Proteomes" id="UP000471298"/>
    </source>
</evidence>
<evidence type="ECO:0000256" key="10">
    <source>
        <dbReference type="ARBA" id="ARBA00048552"/>
    </source>
</evidence>
<dbReference type="EMBL" id="WHNW01000002">
    <property type="protein sequence ID" value="MPV85745.1"/>
    <property type="molecule type" value="Genomic_DNA"/>
</dbReference>
<evidence type="ECO:0000259" key="12">
    <source>
        <dbReference type="SMART" id="SM00662"/>
    </source>
</evidence>
<dbReference type="InterPro" id="IPR011263">
    <property type="entry name" value="DNA-dir_RNA_pol_RpoA/D/Rpb3"/>
</dbReference>
<feature type="region of interest" description="Alpha N-terminal domain (alpha-NTD)" evidence="11">
    <location>
        <begin position="1"/>
        <end position="229"/>
    </location>
</feature>
<evidence type="ECO:0000256" key="5">
    <source>
        <dbReference type="ARBA" id="ARBA00022679"/>
    </source>
</evidence>
<dbReference type="NCBIfam" id="NF003519">
    <property type="entry name" value="PRK05182.2-5"/>
    <property type="match status" value="1"/>
</dbReference>
<proteinExistence type="inferred from homology"/>
<dbReference type="GO" id="GO:0006351">
    <property type="term" value="P:DNA-templated transcription"/>
    <property type="evidence" value="ECO:0007669"/>
    <property type="project" value="UniProtKB-UniRule"/>
</dbReference>
<dbReference type="InterPro" id="IPR036643">
    <property type="entry name" value="RNApol_insert_sf"/>
</dbReference>
<comment type="similarity">
    <text evidence="1 11">Belongs to the RNA polymerase alpha chain family.</text>
</comment>
<dbReference type="Pfam" id="PF03118">
    <property type="entry name" value="RNA_pol_A_CTD"/>
    <property type="match status" value="1"/>
</dbReference>
<keyword evidence="7 11" id="KW-0804">Transcription</keyword>
<organism evidence="13 14">
    <name type="scientific">Ostreibacterium oceani</name>
    <dbReference type="NCBI Taxonomy" id="2654998"/>
    <lineage>
        <taxon>Bacteria</taxon>
        <taxon>Pseudomonadati</taxon>
        <taxon>Pseudomonadota</taxon>
        <taxon>Gammaproteobacteria</taxon>
        <taxon>Cardiobacteriales</taxon>
        <taxon>Ostreibacteriaceae</taxon>
        <taxon>Ostreibacterium</taxon>
    </lineage>
</organism>
<dbReference type="AlphaFoldDB" id="A0A6N7EVX7"/>
<dbReference type="SUPFAM" id="SSF55257">
    <property type="entry name" value="RBP11-like subunits of RNA polymerase"/>
    <property type="match status" value="1"/>
</dbReference>
<evidence type="ECO:0000256" key="4">
    <source>
        <dbReference type="ARBA" id="ARBA00022478"/>
    </source>
</evidence>
<dbReference type="FunFam" id="1.10.150.20:FF:000001">
    <property type="entry name" value="DNA-directed RNA polymerase subunit alpha"/>
    <property type="match status" value="1"/>
</dbReference>
<gene>
    <name evidence="11 13" type="primary">rpoA</name>
    <name evidence="13" type="ORF">GCU85_03195</name>
</gene>
<accession>A0A6N7EVX7</accession>
<keyword evidence="6 11" id="KW-0548">Nucleotidyltransferase</keyword>
<sequence>MNSVLLQPRNISVEGDGVTSKVVLEPLARGFGHTLGNALRRILLSSMEGAAVVECEIEGVLHEYATIEGVQEDVMDILLNLRSLAIRMPEGDEATISVSVKKSGVVTAGDFELPHNVEIVNPEQVIATVTQNKPFSITCKVEKGVGYRPAASIEDSEEGQRIGRLRVDALFSPISRVAYRVESARLEQQTDLDKLILEIETNGAIEPEQAVSQAALLLHKQIAVFVDIEEELQESIEEEQVQIDPVLLRSIDDLELTVRSANCLKAEKIDCVGELVQRTEMELLKTPNLGKKSLNEIKDVLNQHGLRLGMVLENWPPAKK</sequence>
<name>A0A6N7EVX7_9GAMM</name>
<dbReference type="GO" id="GO:0046983">
    <property type="term" value="F:protein dimerization activity"/>
    <property type="evidence" value="ECO:0007669"/>
    <property type="project" value="InterPro"/>
</dbReference>
<dbReference type="SUPFAM" id="SSF47789">
    <property type="entry name" value="C-terminal domain of RNA polymerase alpha subunit"/>
    <property type="match status" value="1"/>
</dbReference>
<dbReference type="Gene3D" id="1.10.150.20">
    <property type="entry name" value="5' to 3' exonuclease, C-terminal subdomain"/>
    <property type="match status" value="1"/>
</dbReference>
<dbReference type="InterPro" id="IPR011262">
    <property type="entry name" value="DNA-dir_RNA_pol_insert"/>
</dbReference>
<dbReference type="Gene3D" id="2.170.120.12">
    <property type="entry name" value="DNA-directed RNA polymerase, insert domain"/>
    <property type="match status" value="1"/>
</dbReference>
<keyword evidence="5 11" id="KW-0808">Transferase</keyword>
<evidence type="ECO:0000256" key="8">
    <source>
        <dbReference type="ARBA" id="ARBA00032524"/>
    </source>
</evidence>
<dbReference type="InParanoid" id="A0A6N7EVX7"/>
<dbReference type="EC" id="2.7.7.6" evidence="2 11"/>
<dbReference type="GO" id="GO:0003899">
    <property type="term" value="F:DNA-directed RNA polymerase activity"/>
    <property type="evidence" value="ECO:0007669"/>
    <property type="project" value="UniProtKB-UniRule"/>
</dbReference>
<feature type="region of interest" description="Alpha C-terminal domain (alpha-CTD)" evidence="11">
    <location>
        <begin position="243"/>
        <end position="320"/>
    </location>
</feature>
<dbReference type="InterPro" id="IPR011260">
    <property type="entry name" value="RNAP_asu_C"/>
</dbReference>
<dbReference type="Proteomes" id="UP000471298">
    <property type="component" value="Unassembled WGS sequence"/>
</dbReference>
<evidence type="ECO:0000256" key="7">
    <source>
        <dbReference type="ARBA" id="ARBA00023163"/>
    </source>
</evidence>
<dbReference type="Pfam" id="PF01193">
    <property type="entry name" value="RNA_pol_L"/>
    <property type="match status" value="1"/>
</dbReference>
<keyword evidence="14" id="KW-1185">Reference proteome</keyword>
<comment type="domain">
    <text evidence="11">The N-terminal domain is essential for RNAP assembly and basal transcription, whereas the C-terminal domain is involved in interaction with transcriptional regulators and with upstream promoter elements.</text>
</comment>
<comment type="subunit">
    <text evidence="11">Homodimer. The RNAP catalytic core consists of 2 alpha, 1 beta, 1 beta' and 1 omega subunit. When a sigma factor is associated with the core the holoenzyme is formed, which can initiate transcription.</text>
</comment>
<dbReference type="InterPro" id="IPR011773">
    <property type="entry name" value="DNA-dir_RpoA"/>
</dbReference>
<dbReference type="GO" id="GO:0003677">
    <property type="term" value="F:DNA binding"/>
    <property type="evidence" value="ECO:0007669"/>
    <property type="project" value="UniProtKB-UniRule"/>
</dbReference>
<dbReference type="Gene3D" id="3.30.1360.10">
    <property type="entry name" value="RNA polymerase, RBP11-like subunit"/>
    <property type="match status" value="1"/>
</dbReference>
<protein>
    <recommendedName>
        <fullName evidence="3 11">DNA-directed RNA polymerase subunit alpha</fullName>
        <shortName evidence="11">RNAP subunit alpha</shortName>
        <ecNumber evidence="2 11">2.7.7.6</ecNumber>
    </recommendedName>
    <alternativeName>
        <fullName evidence="9 11">RNA polymerase subunit alpha</fullName>
    </alternativeName>
    <alternativeName>
        <fullName evidence="8 11">Transcriptase subunit alpha</fullName>
    </alternativeName>
</protein>
<evidence type="ECO:0000313" key="13">
    <source>
        <dbReference type="EMBL" id="MPV85745.1"/>
    </source>
</evidence>
<dbReference type="RefSeq" id="WP_152809273.1">
    <property type="nucleotide sequence ID" value="NZ_WHNW01000002.1"/>
</dbReference>
<dbReference type="NCBIfam" id="NF003513">
    <property type="entry name" value="PRK05182.1-2"/>
    <property type="match status" value="1"/>
</dbReference>
<feature type="domain" description="DNA-directed RNA polymerase RpoA/D/Rpb3-type" evidence="12">
    <location>
        <begin position="19"/>
        <end position="228"/>
    </location>
</feature>
<evidence type="ECO:0000256" key="1">
    <source>
        <dbReference type="ARBA" id="ARBA00007123"/>
    </source>
</evidence>
<evidence type="ECO:0000256" key="3">
    <source>
        <dbReference type="ARBA" id="ARBA00015972"/>
    </source>
</evidence>
<dbReference type="SMART" id="SM00662">
    <property type="entry name" value="RPOLD"/>
    <property type="match status" value="1"/>
</dbReference>
<dbReference type="GO" id="GO:0005737">
    <property type="term" value="C:cytoplasm"/>
    <property type="evidence" value="ECO:0007669"/>
    <property type="project" value="UniProtKB-ARBA"/>
</dbReference>
<dbReference type="InterPro" id="IPR036603">
    <property type="entry name" value="RBP11-like"/>
</dbReference>
<evidence type="ECO:0000256" key="9">
    <source>
        <dbReference type="ARBA" id="ARBA00033070"/>
    </source>
</evidence>
<reference evidence="13 14" key="1">
    <citation type="submission" date="2019-10" db="EMBL/GenBank/DDBJ databases">
        <title>Cardiobacteriales fam. a chemoheterotrophic member of the order Cardiobacteriales, and proposal of Cardiobacteriales fam. nov.</title>
        <authorList>
            <person name="Wang C."/>
        </authorList>
    </citation>
    <scope>NUCLEOTIDE SEQUENCE [LARGE SCALE GENOMIC DNA]</scope>
    <source>
        <strain evidence="13 14">ML27</strain>
    </source>
</reference>
<dbReference type="SUPFAM" id="SSF56553">
    <property type="entry name" value="Insert subdomain of RNA polymerase alpha subunit"/>
    <property type="match status" value="1"/>
</dbReference>
<dbReference type="HAMAP" id="MF_00059">
    <property type="entry name" value="RNApol_bact_RpoA"/>
    <property type="match status" value="1"/>
</dbReference>
<evidence type="ECO:0000256" key="6">
    <source>
        <dbReference type="ARBA" id="ARBA00022695"/>
    </source>
</evidence>
<dbReference type="GO" id="GO:0000428">
    <property type="term" value="C:DNA-directed RNA polymerase complex"/>
    <property type="evidence" value="ECO:0007669"/>
    <property type="project" value="UniProtKB-KW"/>
</dbReference>
<evidence type="ECO:0000256" key="11">
    <source>
        <dbReference type="HAMAP-Rule" id="MF_00059"/>
    </source>
</evidence>
<comment type="catalytic activity">
    <reaction evidence="10 11">
        <text>RNA(n) + a ribonucleoside 5'-triphosphate = RNA(n+1) + diphosphate</text>
        <dbReference type="Rhea" id="RHEA:21248"/>
        <dbReference type="Rhea" id="RHEA-COMP:14527"/>
        <dbReference type="Rhea" id="RHEA-COMP:17342"/>
        <dbReference type="ChEBI" id="CHEBI:33019"/>
        <dbReference type="ChEBI" id="CHEBI:61557"/>
        <dbReference type="ChEBI" id="CHEBI:140395"/>
        <dbReference type="EC" id="2.7.7.6"/>
    </reaction>
</comment>
<dbReference type="NCBIfam" id="TIGR02027">
    <property type="entry name" value="rpoA"/>
    <property type="match status" value="1"/>
</dbReference>
<comment type="caution">
    <text evidence="13">The sequence shown here is derived from an EMBL/GenBank/DDBJ whole genome shotgun (WGS) entry which is preliminary data.</text>
</comment>
<evidence type="ECO:0000256" key="2">
    <source>
        <dbReference type="ARBA" id="ARBA00012418"/>
    </source>
</evidence>
<keyword evidence="4 11" id="KW-0240">DNA-directed RNA polymerase</keyword>
<dbReference type="FunCoup" id="A0A6N7EVX7">
    <property type="interactions" value="450"/>
</dbReference>